<protein>
    <recommendedName>
        <fullName evidence="1">FAD dependent oxidoreductase domain-containing protein</fullName>
    </recommendedName>
</protein>
<sequence length="433" mass="49188">MDSPQKLKIGIIGAGWYGCHIALELRKLGHEIEMFEKNHEIFQGISGSFGIRLHKGPHYPRSRVTREICRDAYPKLCQLYPDLVVPNERAIYAHGKEDALGNPSKVTEQDFHDVCYESAECESLNPEKLGFRNVNSAYNLDEANIVVGERLRQAFVDRLRQASVKVRLNSDVQEIVSLNTTTLVKVHGSNYKFDVIVNATAYESLIPAQLSKLLPSQIDTTYQSAIGVIYEDLTRRENLTSFIVMDGWYPCIMPMISSHNTHRREYLVIHGCYTILGSFDDYENAKRHLDQLNDSIMDAKIRPQIDRELERFWPGYHRRFAYRGWKGGVIAKLKTTGEFRSSLTFEKDGVVYIFPGKINTVITAAEETITLINNLIRRRYDIPTTGQDDDVEVFNGVSYTAHGPLSIASQEIENKPVPGELHTSNLQTFAKLG</sequence>
<dbReference type="Gene3D" id="3.30.9.10">
    <property type="entry name" value="D-Amino Acid Oxidase, subunit A, domain 2"/>
    <property type="match status" value="1"/>
</dbReference>
<dbReference type="EMBL" id="PDNB01000041">
    <property type="protein sequence ID" value="PGH13860.1"/>
    <property type="molecule type" value="Genomic_DNA"/>
</dbReference>
<dbReference type="OrthoDB" id="2426426at2759"/>
<dbReference type="InterPro" id="IPR036188">
    <property type="entry name" value="FAD/NAD-bd_sf"/>
</dbReference>
<evidence type="ECO:0000313" key="2">
    <source>
        <dbReference type="EMBL" id="PGH13860.1"/>
    </source>
</evidence>
<evidence type="ECO:0000313" key="3">
    <source>
        <dbReference type="Proteomes" id="UP000223968"/>
    </source>
</evidence>
<feature type="domain" description="FAD dependent oxidoreductase" evidence="1">
    <location>
        <begin position="9"/>
        <end position="326"/>
    </location>
</feature>
<dbReference type="PROSITE" id="PS51257">
    <property type="entry name" value="PROKAR_LIPOPROTEIN"/>
    <property type="match status" value="1"/>
</dbReference>
<dbReference type="SUPFAM" id="SSF51905">
    <property type="entry name" value="FAD/NAD(P)-binding domain"/>
    <property type="match status" value="1"/>
</dbReference>
<name>A0A2B7XXV6_9EURO</name>
<evidence type="ECO:0000259" key="1">
    <source>
        <dbReference type="Pfam" id="PF01266"/>
    </source>
</evidence>
<dbReference type="Pfam" id="PF01266">
    <property type="entry name" value="DAO"/>
    <property type="match status" value="1"/>
</dbReference>
<dbReference type="InterPro" id="IPR006076">
    <property type="entry name" value="FAD-dep_OxRdtase"/>
</dbReference>
<keyword evidence="3" id="KW-1185">Reference proteome</keyword>
<dbReference type="Gene3D" id="3.50.50.60">
    <property type="entry name" value="FAD/NAD(P)-binding domain"/>
    <property type="match status" value="1"/>
</dbReference>
<dbReference type="Proteomes" id="UP000223968">
    <property type="component" value="Unassembled WGS sequence"/>
</dbReference>
<proteinExistence type="predicted"/>
<dbReference type="AlphaFoldDB" id="A0A2B7XXV6"/>
<organism evidence="2 3">
    <name type="scientific">Helicocarpus griseus UAMH5409</name>
    <dbReference type="NCBI Taxonomy" id="1447875"/>
    <lineage>
        <taxon>Eukaryota</taxon>
        <taxon>Fungi</taxon>
        <taxon>Dikarya</taxon>
        <taxon>Ascomycota</taxon>
        <taxon>Pezizomycotina</taxon>
        <taxon>Eurotiomycetes</taxon>
        <taxon>Eurotiomycetidae</taxon>
        <taxon>Onygenales</taxon>
        <taxon>Ajellomycetaceae</taxon>
        <taxon>Helicocarpus</taxon>
    </lineage>
</organism>
<reference evidence="2 3" key="1">
    <citation type="submission" date="2017-10" db="EMBL/GenBank/DDBJ databases">
        <title>Comparative genomics in systemic dimorphic fungi from Ajellomycetaceae.</title>
        <authorList>
            <person name="Munoz J.F."/>
            <person name="Mcewen J.G."/>
            <person name="Clay O.K."/>
            <person name="Cuomo C.A."/>
        </authorList>
    </citation>
    <scope>NUCLEOTIDE SEQUENCE [LARGE SCALE GENOMIC DNA]</scope>
    <source>
        <strain evidence="2 3">UAMH5409</strain>
    </source>
</reference>
<gene>
    <name evidence="2" type="ORF">AJ79_03428</name>
</gene>
<comment type="caution">
    <text evidence="2">The sequence shown here is derived from an EMBL/GenBank/DDBJ whole genome shotgun (WGS) entry which is preliminary data.</text>
</comment>
<accession>A0A2B7XXV6</accession>